<accession>A0A1Y2M8J1</accession>
<feature type="region of interest" description="Disordered" evidence="2">
    <location>
        <begin position="565"/>
        <end position="590"/>
    </location>
</feature>
<evidence type="ECO:0000313" key="5">
    <source>
        <dbReference type="Proteomes" id="UP000193240"/>
    </source>
</evidence>
<proteinExistence type="inferred from homology"/>
<dbReference type="GO" id="GO:0016192">
    <property type="term" value="P:vesicle-mediated transport"/>
    <property type="evidence" value="ECO:0007669"/>
    <property type="project" value="InterPro"/>
</dbReference>
<feature type="region of interest" description="Disordered" evidence="2">
    <location>
        <begin position="345"/>
        <end position="441"/>
    </location>
</feature>
<dbReference type="OMA" id="IYDLVWD"/>
<dbReference type="InterPro" id="IPR013176">
    <property type="entry name" value="Ccz1"/>
</dbReference>
<feature type="region of interest" description="Disordered" evidence="2">
    <location>
        <begin position="763"/>
        <end position="791"/>
    </location>
</feature>
<feature type="compositionally biased region" description="Basic and acidic residues" evidence="2">
    <location>
        <begin position="345"/>
        <end position="355"/>
    </location>
</feature>
<feature type="compositionally biased region" description="Low complexity" evidence="2">
    <location>
        <begin position="775"/>
        <end position="787"/>
    </location>
</feature>
<dbReference type="EMBL" id="KZ107840">
    <property type="protein sequence ID" value="OSS52119.1"/>
    <property type="molecule type" value="Genomic_DNA"/>
</dbReference>
<feature type="region of interest" description="Disordered" evidence="2">
    <location>
        <begin position="476"/>
        <end position="500"/>
    </location>
</feature>
<evidence type="ECO:0000256" key="2">
    <source>
        <dbReference type="SAM" id="MobiDB-lite"/>
    </source>
</evidence>
<evidence type="ECO:0000313" key="4">
    <source>
        <dbReference type="EMBL" id="OSS52119.1"/>
    </source>
</evidence>
<gene>
    <name evidence="4" type="ORF">B5807_03844</name>
</gene>
<keyword evidence="5" id="KW-1185">Reference proteome</keyword>
<dbReference type="Proteomes" id="UP000193240">
    <property type="component" value="Unassembled WGS sequence"/>
</dbReference>
<dbReference type="Pfam" id="PF19031">
    <property type="entry name" value="Intu_longin_1"/>
    <property type="match status" value="1"/>
</dbReference>
<dbReference type="STRING" id="105696.A0A1Y2M8J1"/>
<feature type="compositionally biased region" description="Low complexity" evidence="2">
    <location>
        <begin position="364"/>
        <end position="386"/>
    </location>
</feature>
<dbReference type="AlphaFoldDB" id="A0A1Y2M8J1"/>
<feature type="compositionally biased region" description="Polar residues" evidence="2">
    <location>
        <begin position="47"/>
        <end position="60"/>
    </location>
</feature>
<evidence type="ECO:0000256" key="1">
    <source>
        <dbReference type="ARBA" id="ARBA00005352"/>
    </source>
</evidence>
<sequence length="875" mass="94940">MSSTEVPRVVPAQLSFLAIYNPSLGDSDETFHKQIVFYYSRAAKTSRAASGNPSTNTDANGSGSGSGSGSALREEENEKLRQVGLAQGMVGFARSFSNTGETVDSIETDRARIVLHELEAGWWLLASIDLTQLPASTATKGVYTTEYSSREVSPPALLIQQLVRAHRVFTLHHGWPLHQLFEKHGRTKFCSILTTYWSRFCQTWDVLLHGSPAVDMFNGLKLAAGGELGMGVGEEEWGSSERDVLEDFARRTEGLVDVIVSRFGEASPLQQPKAKAKAKANANASFSKVRFDALAENENEPWIGCRGNVAARDGVVFSGVGGLSRASLRDVAHWTETIYHYGDHAYGIRDNPTADRRKRRRRNPNGPTPTATATHTCQPDAAPAKPADQDKSHPHDSGTGEPPRIPPPIVKAVESSLDKASKAVDNAEGSSGPEPAPAAKQETGNMLASLGDTETWVKYMTLGYGTAWGGRKQIAEEPTTAPGSAPAPEPARREQSPEAMRYIEPTPDVDLVEEKRKAQVRAENDGYFLIGLKGDMGETDMDDDNEEGNWNVRIPLRTIYVEQVEKDMTSSESDETPSDELASPGFTKGPKLAKQRLRPVVYVHRPFIYTFLFTHRTPSLTLSSFYRSLHAFFSPLHRSLDRNTAPSRVAQRLLAASNPQTTTSSTSAQGPNTQPIYDLVWDPRTLTVHSSLPNIPDPGTLIAEGLASTDAGDRDWSRVDALTVHSQIVASLANTRRSLAEIERTCKTSRGWWIVWMRLPPSRSEDAPHTPPPASSAAHASDPASASNGSHAYDARDLREAFLVRRARDAEPAPLRAKSSGGVWSGLGIATGASARSAAAAAAAGKRAGWGPKGLAEGIGIDARRYVDELLSLNR</sequence>
<dbReference type="InterPro" id="IPR043987">
    <property type="entry name" value="CCZ1/INTU/HSP4_longin_1"/>
</dbReference>
<feature type="region of interest" description="Disordered" evidence="2">
    <location>
        <begin position="47"/>
        <end position="78"/>
    </location>
</feature>
<dbReference type="InParanoid" id="A0A1Y2M8J1"/>
<comment type="similarity">
    <text evidence="1">Belongs to the CCZ1 family.</text>
</comment>
<dbReference type="PANTHER" id="PTHR13056:SF0">
    <property type="entry name" value="VACUOLAR FUSION PROTEIN CCZ1 HOMOLOG-RELATED"/>
    <property type="match status" value="1"/>
</dbReference>
<protein>
    <recommendedName>
        <fullName evidence="3">CCZ1/INTU/HSP4 first Longin domain-containing protein</fullName>
    </recommendedName>
</protein>
<dbReference type="GO" id="GO:0035658">
    <property type="term" value="C:Mon1-Ccz1 complex"/>
    <property type="evidence" value="ECO:0007669"/>
    <property type="project" value="InterPro"/>
</dbReference>
<dbReference type="PANTHER" id="PTHR13056">
    <property type="entry name" value="VACUOLAR FUSION PROTEIN CCZ1 HOMOLOG-RELATED"/>
    <property type="match status" value="1"/>
</dbReference>
<name>A0A1Y2M8J1_EPING</name>
<feature type="compositionally biased region" description="Basic and acidic residues" evidence="2">
    <location>
        <begin position="387"/>
        <end position="398"/>
    </location>
</feature>
<feature type="domain" description="CCZ1/INTU/HSP4 first Longin" evidence="3">
    <location>
        <begin position="15"/>
        <end position="153"/>
    </location>
</feature>
<reference evidence="4 5" key="1">
    <citation type="journal article" date="2017" name="Genome Announc.">
        <title>Genome sequence of the saprophytic ascomycete Epicoccum nigrum ICMP 19927 strain isolated from New Zealand.</title>
        <authorList>
            <person name="Fokin M."/>
            <person name="Fleetwood D."/>
            <person name="Weir B.S."/>
            <person name="Villas-Boas S.G."/>
        </authorList>
    </citation>
    <scope>NUCLEOTIDE SEQUENCE [LARGE SCALE GENOMIC DNA]</scope>
    <source>
        <strain evidence="4 5">ICMP 19927</strain>
    </source>
</reference>
<evidence type="ECO:0000259" key="3">
    <source>
        <dbReference type="Pfam" id="PF19031"/>
    </source>
</evidence>
<organism evidence="4 5">
    <name type="scientific">Epicoccum nigrum</name>
    <name type="common">Soil fungus</name>
    <name type="synonym">Epicoccum purpurascens</name>
    <dbReference type="NCBI Taxonomy" id="105696"/>
    <lineage>
        <taxon>Eukaryota</taxon>
        <taxon>Fungi</taxon>
        <taxon>Dikarya</taxon>
        <taxon>Ascomycota</taxon>
        <taxon>Pezizomycotina</taxon>
        <taxon>Dothideomycetes</taxon>
        <taxon>Pleosporomycetidae</taxon>
        <taxon>Pleosporales</taxon>
        <taxon>Pleosporineae</taxon>
        <taxon>Didymellaceae</taxon>
        <taxon>Epicoccum</taxon>
    </lineage>
</organism>